<dbReference type="Pfam" id="PF09995">
    <property type="entry name" value="MPAB_Lcp_cat"/>
    <property type="match status" value="1"/>
</dbReference>
<keyword evidence="4" id="KW-1185">Reference proteome</keyword>
<evidence type="ECO:0000313" key="4">
    <source>
        <dbReference type="Proteomes" id="UP001633002"/>
    </source>
</evidence>
<reference evidence="3 4" key="1">
    <citation type="submission" date="2024-09" db="EMBL/GenBank/DDBJ databases">
        <title>Chromosome-scale assembly of Riccia sorocarpa.</title>
        <authorList>
            <person name="Paukszto L."/>
        </authorList>
    </citation>
    <scope>NUCLEOTIDE SEQUENCE [LARGE SCALE GENOMIC DNA]</scope>
    <source>
        <strain evidence="3">LP-2024</strain>
        <tissue evidence="3">Aerial parts of the thallus</tissue>
    </source>
</reference>
<dbReference type="PANTHER" id="PTHR37539">
    <property type="entry name" value="SECRETED PROTEIN-RELATED"/>
    <property type="match status" value="1"/>
</dbReference>
<feature type="transmembrane region" description="Helical" evidence="1">
    <location>
        <begin position="352"/>
        <end position="375"/>
    </location>
</feature>
<keyword evidence="1" id="KW-1133">Transmembrane helix</keyword>
<name>A0ABD3H1A2_9MARC</name>
<proteinExistence type="predicted"/>
<evidence type="ECO:0000313" key="3">
    <source>
        <dbReference type="EMBL" id="KAL3685013.1"/>
    </source>
</evidence>
<dbReference type="Proteomes" id="UP001633002">
    <property type="component" value="Unassembled WGS sequence"/>
</dbReference>
<protein>
    <recommendedName>
        <fullName evidence="2">ER-bound oxygenase mpaB/mpaB'/Rubber oxygenase catalytic domain-containing protein</fullName>
    </recommendedName>
</protein>
<sequence>MAIQRAHLKPTLQRLRTSFKNPFLDLVWTAADYSASGIAAPTPRELEKLRKESDPLADECIRALDVRPGTDSLKALDEYVSRPVEEQASAAPREFMEQVTTIPIWVDPELVKQGQDVFWKYVLLICIILTDYSLPIGFAAARMTDILSCTNYFSSVKGTFQRVFETTKFLSDIMNGPEALTPLTGCGWKSTMRVRLLHTQVRLRILAEAEKRPDIYNVEELGVPINQEDMLGTLCEFSIAIISVLKKMDVHMSTAEIKAYLHFWRFMGHLLGIDDKYCRKLITEAGATAVADSIHNHLVDPDAASALTTHNLFEAMAFSPPLFWPTGVHVAVTRRLVGDRVCNNLQLPPSKWYWQIFASCVIAIYRWILCSTIFLQQRINLTMKYVPPFLEYYVHRIWAKDALHKPVACDFVLKFMPHIGSELDDINH</sequence>
<accession>A0ABD3H1A2</accession>
<keyword evidence="1" id="KW-0812">Transmembrane</keyword>
<dbReference type="InterPro" id="IPR037473">
    <property type="entry name" value="Lcp-like"/>
</dbReference>
<comment type="caution">
    <text evidence="3">The sequence shown here is derived from an EMBL/GenBank/DDBJ whole genome shotgun (WGS) entry which is preliminary data.</text>
</comment>
<keyword evidence="1" id="KW-0472">Membrane</keyword>
<evidence type="ECO:0000259" key="2">
    <source>
        <dbReference type="Pfam" id="PF09995"/>
    </source>
</evidence>
<dbReference type="AlphaFoldDB" id="A0ABD3H1A2"/>
<gene>
    <name evidence="3" type="ORF">R1sor_003035</name>
</gene>
<organism evidence="3 4">
    <name type="scientific">Riccia sorocarpa</name>
    <dbReference type="NCBI Taxonomy" id="122646"/>
    <lineage>
        <taxon>Eukaryota</taxon>
        <taxon>Viridiplantae</taxon>
        <taxon>Streptophyta</taxon>
        <taxon>Embryophyta</taxon>
        <taxon>Marchantiophyta</taxon>
        <taxon>Marchantiopsida</taxon>
        <taxon>Marchantiidae</taxon>
        <taxon>Marchantiales</taxon>
        <taxon>Ricciaceae</taxon>
        <taxon>Riccia</taxon>
    </lineage>
</organism>
<dbReference type="PANTHER" id="PTHR37539:SF1">
    <property type="entry name" value="ER-BOUND OXYGENASE MPAB_MPAB'_RUBBER OXYGENASE CATALYTIC DOMAIN-CONTAINING PROTEIN"/>
    <property type="match status" value="1"/>
</dbReference>
<feature type="domain" description="ER-bound oxygenase mpaB/mpaB'/Rubber oxygenase catalytic" evidence="2">
    <location>
        <begin position="153"/>
        <end position="350"/>
    </location>
</feature>
<evidence type="ECO:0000256" key="1">
    <source>
        <dbReference type="SAM" id="Phobius"/>
    </source>
</evidence>
<dbReference type="EMBL" id="JBJQOH010000006">
    <property type="protein sequence ID" value="KAL3685013.1"/>
    <property type="molecule type" value="Genomic_DNA"/>
</dbReference>
<dbReference type="InterPro" id="IPR018713">
    <property type="entry name" value="MPAB/Lcp_cat_dom"/>
</dbReference>